<proteinExistence type="predicted"/>
<reference evidence="1" key="1">
    <citation type="submission" date="2020-07" db="EMBL/GenBank/DDBJ databases">
        <title>Multicomponent nature underlies the extraordinary mechanical properties of spider dragline silk.</title>
        <authorList>
            <person name="Kono N."/>
            <person name="Nakamura H."/>
            <person name="Mori M."/>
            <person name="Yoshida Y."/>
            <person name="Ohtoshi R."/>
            <person name="Malay A.D."/>
            <person name="Moran D.A.P."/>
            <person name="Tomita M."/>
            <person name="Numata K."/>
            <person name="Arakawa K."/>
        </authorList>
    </citation>
    <scope>NUCLEOTIDE SEQUENCE</scope>
</reference>
<evidence type="ECO:0000313" key="1">
    <source>
        <dbReference type="EMBL" id="GFR27412.1"/>
    </source>
</evidence>
<sequence>MDQWLENELLEKTCVVYSNAEIAESTVTGILEPTMPSTSSSIQLQPPSTNTTIFQFWTCGINEKISREYNSSTGHINSPILLLTFATLTELSFPRNASTTSHIGLSNLFLLSQPTNTTSPTLTCFEPTLLIC</sequence>
<protein>
    <submittedName>
        <fullName evidence="1">Uncharacterized protein</fullName>
    </submittedName>
</protein>
<dbReference type="AlphaFoldDB" id="A0A8X6M0F6"/>
<gene>
    <name evidence="1" type="ORF">TNCT_99521</name>
</gene>
<evidence type="ECO:0000313" key="2">
    <source>
        <dbReference type="Proteomes" id="UP000887116"/>
    </source>
</evidence>
<accession>A0A8X6M0F6</accession>
<dbReference type="Proteomes" id="UP000887116">
    <property type="component" value="Unassembled WGS sequence"/>
</dbReference>
<organism evidence="1 2">
    <name type="scientific">Trichonephila clavata</name>
    <name type="common">Joro spider</name>
    <name type="synonym">Nephila clavata</name>
    <dbReference type="NCBI Taxonomy" id="2740835"/>
    <lineage>
        <taxon>Eukaryota</taxon>
        <taxon>Metazoa</taxon>
        <taxon>Ecdysozoa</taxon>
        <taxon>Arthropoda</taxon>
        <taxon>Chelicerata</taxon>
        <taxon>Arachnida</taxon>
        <taxon>Araneae</taxon>
        <taxon>Araneomorphae</taxon>
        <taxon>Entelegynae</taxon>
        <taxon>Araneoidea</taxon>
        <taxon>Nephilidae</taxon>
        <taxon>Trichonephila</taxon>
    </lineage>
</organism>
<dbReference type="EMBL" id="BMAO01028782">
    <property type="protein sequence ID" value="GFR27412.1"/>
    <property type="molecule type" value="Genomic_DNA"/>
</dbReference>
<name>A0A8X6M0F6_TRICU</name>
<comment type="caution">
    <text evidence="1">The sequence shown here is derived from an EMBL/GenBank/DDBJ whole genome shotgun (WGS) entry which is preliminary data.</text>
</comment>
<keyword evidence="2" id="KW-1185">Reference proteome</keyword>